<feature type="active site" evidence="2">
    <location>
        <position position="47"/>
    </location>
</feature>
<dbReference type="Proteomes" id="UP000638986">
    <property type="component" value="Unassembled WGS sequence"/>
</dbReference>
<dbReference type="EC" id="5.3.3.17" evidence="4"/>
<evidence type="ECO:0000313" key="6">
    <source>
        <dbReference type="Proteomes" id="UP000638986"/>
    </source>
</evidence>
<dbReference type="InterPro" id="IPR003719">
    <property type="entry name" value="Phenazine_PhzF-like"/>
</dbReference>
<comment type="similarity">
    <text evidence="1">Belongs to the PhzF family.</text>
</comment>
<dbReference type="SUPFAM" id="SSF54506">
    <property type="entry name" value="Diaminopimelate epimerase-like"/>
    <property type="match status" value="1"/>
</dbReference>
<dbReference type="NCBIfam" id="TIGR00654">
    <property type="entry name" value="PhzF_family"/>
    <property type="match status" value="1"/>
</dbReference>
<evidence type="ECO:0000313" key="3">
    <source>
        <dbReference type="EMBL" id="MBH3437899.1"/>
    </source>
</evidence>
<dbReference type="GO" id="GO:0005737">
    <property type="term" value="C:cytoplasm"/>
    <property type="evidence" value="ECO:0007669"/>
    <property type="project" value="TreeGrafter"/>
</dbReference>
<dbReference type="Pfam" id="PF02567">
    <property type="entry name" value="PhzC-PhzF"/>
    <property type="match status" value="1"/>
</dbReference>
<proteinExistence type="inferred from homology"/>
<evidence type="ECO:0000256" key="1">
    <source>
        <dbReference type="ARBA" id="ARBA00008270"/>
    </source>
</evidence>
<dbReference type="PANTHER" id="PTHR13774">
    <property type="entry name" value="PHENAZINE BIOSYNTHESIS PROTEIN"/>
    <property type="match status" value="1"/>
</dbReference>
<dbReference type="PANTHER" id="PTHR13774:SF32">
    <property type="entry name" value="ANTISENSE-ENHANCING SEQUENCE 1"/>
    <property type="match status" value="1"/>
</dbReference>
<dbReference type="Gene3D" id="3.10.310.10">
    <property type="entry name" value="Diaminopimelate Epimerase, Chain A, domain 1"/>
    <property type="match status" value="2"/>
</dbReference>
<accession>A0A2X2E746</accession>
<organism evidence="4 5">
    <name type="scientific">Pseudomonas luteola</name>
    <dbReference type="NCBI Taxonomy" id="47886"/>
    <lineage>
        <taxon>Bacteria</taxon>
        <taxon>Pseudomonadati</taxon>
        <taxon>Pseudomonadota</taxon>
        <taxon>Gammaproteobacteria</taxon>
        <taxon>Pseudomonadales</taxon>
        <taxon>Pseudomonadaceae</taxon>
        <taxon>Pseudomonas</taxon>
    </lineage>
</organism>
<gene>
    <name evidence="4" type="primary">phzF</name>
    <name evidence="3" type="ORF">I5Q09_04255</name>
    <name evidence="4" type="ORF">NCTC11842_01270</name>
</gene>
<evidence type="ECO:0000313" key="5">
    <source>
        <dbReference type="Proteomes" id="UP000250443"/>
    </source>
</evidence>
<dbReference type="GO" id="GO:0102943">
    <property type="term" value="F:trans-2,3-dihydro-3-hydroxy-anthranilate isomerase activity"/>
    <property type="evidence" value="ECO:0007669"/>
    <property type="project" value="UniProtKB-EC"/>
</dbReference>
<protein>
    <submittedName>
        <fullName evidence="4">Isomerase yddE</fullName>
        <ecNumber evidence="4">5.3.3.17</ecNumber>
    </submittedName>
    <submittedName>
        <fullName evidence="3">PhzF family phenazine biosynthesis protein</fullName>
    </submittedName>
</protein>
<dbReference type="EMBL" id="JADTXM010000002">
    <property type="protein sequence ID" value="MBH3437899.1"/>
    <property type="molecule type" value="Genomic_DNA"/>
</dbReference>
<dbReference type="RefSeq" id="WP_010795228.1">
    <property type="nucleotide sequence ID" value="NZ_CP069262.1"/>
</dbReference>
<keyword evidence="4" id="KW-0413">Isomerase</keyword>
<dbReference type="PIRSF" id="PIRSF016184">
    <property type="entry name" value="PhzC_PhzF"/>
    <property type="match status" value="1"/>
</dbReference>
<sequence length="301" mass="32769">MSPLVYWHVDVFANRPLAGNGLAIFPDASGLPVSTQQKLTQELRQYESIFLEPRAQANTFGARIFTIEEELPFAGHPLIGAAALLHHQHGQAEQETWRIELSEKTVTLMTHRAATGYYAEMDQGLVQWGCQLDQAQSQWFAHAFSLRLRDLDADYPPMVVSTGLPYLILPVKGSQLGRARIAAQDLEARLHGIGAAFVYVLDVERGEGRSWDNAGLVEDIATGSAAGAAAAYLVRHGCQGAGKPFVIHQGGFTGRPSQMDVSVDEQGAVRVGGHVHLLSRSECVVELRVRQTAEGSSHHVS</sequence>
<name>A0A2X2E746_PSELU</name>
<reference evidence="4 5" key="1">
    <citation type="submission" date="2018-06" db="EMBL/GenBank/DDBJ databases">
        <authorList>
            <consortium name="Pathogen Informatics"/>
            <person name="Doyle S."/>
        </authorList>
    </citation>
    <scope>NUCLEOTIDE SEQUENCE [LARGE SCALE GENOMIC DNA]</scope>
    <source>
        <strain evidence="4 5">NCTC11842</strain>
    </source>
</reference>
<dbReference type="Proteomes" id="UP000250443">
    <property type="component" value="Unassembled WGS sequence"/>
</dbReference>
<evidence type="ECO:0000313" key="4">
    <source>
        <dbReference type="EMBL" id="SPZ03929.1"/>
    </source>
</evidence>
<dbReference type="AlphaFoldDB" id="A0A2X2E746"/>
<dbReference type="EMBL" id="UAUF01000009">
    <property type="protein sequence ID" value="SPZ03929.1"/>
    <property type="molecule type" value="Genomic_DNA"/>
</dbReference>
<reference evidence="3 6" key="2">
    <citation type="submission" date="2020-11" db="EMBL/GenBank/DDBJ databases">
        <title>Enhanced detection system for hospital associated transmission using whole genome sequencing surveillance.</title>
        <authorList>
            <person name="Harrison L.H."/>
            <person name="Van Tyne D."/>
            <person name="Marsh J.W."/>
            <person name="Griffith M.P."/>
            <person name="Snyder D.J."/>
            <person name="Cooper V.S."/>
            <person name="Mustapha M."/>
        </authorList>
    </citation>
    <scope>NUCLEOTIDE SEQUENCE [LARGE SCALE GENOMIC DNA]</scope>
    <source>
        <strain evidence="3 6">PSB00013</strain>
    </source>
</reference>
<evidence type="ECO:0000256" key="2">
    <source>
        <dbReference type="PIRSR" id="PIRSR016184-1"/>
    </source>
</evidence>